<dbReference type="AlphaFoldDB" id="A0A935PXK0"/>
<dbReference type="EMBL" id="JADJMH010000005">
    <property type="protein sequence ID" value="MBK7674532.1"/>
    <property type="molecule type" value="Genomic_DNA"/>
</dbReference>
<reference evidence="1 2" key="1">
    <citation type="submission" date="2020-10" db="EMBL/GenBank/DDBJ databases">
        <title>Connecting structure to function with the recovery of over 1000 high-quality activated sludge metagenome-assembled genomes encoding full-length rRNA genes using long-read sequencing.</title>
        <authorList>
            <person name="Singleton C.M."/>
            <person name="Petriglieri F."/>
            <person name="Kristensen J.M."/>
            <person name="Kirkegaard R.H."/>
            <person name="Michaelsen T.Y."/>
            <person name="Andersen M.H."/>
            <person name="Karst S.M."/>
            <person name="Dueholm M.S."/>
            <person name="Nielsen P.H."/>
            <person name="Albertsen M."/>
        </authorList>
    </citation>
    <scope>NUCLEOTIDE SEQUENCE [LARGE SCALE GENOMIC DNA]</scope>
    <source>
        <strain evidence="1">EsbW_18-Q3-R4-48_BATAC.285</strain>
    </source>
</reference>
<comment type="caution">
    <text evidence="1">The sequence shown here is derived from an EMBL/GenBank/DDBJ whole genome shotgun (WGS) entry which is preliminary data.</text>
</comment>
<sequence length="49" mass="5435">MAEVIFYEKAGCAGNARPKALLLASGHQLVVRDLREQFWKPADAPRGRP</sequence>
<accession>A0A935PXK0</accession>
<organism evidence="1 2">
    <name type="scientific">Candidatus Accumulibacter proximus</name>
    <dbReference type="NCBI Taxonomy" id="2954385"/>
    <lineage>
        <taxon>Bacteria</taxon>
        <taxon>Pseudomonadati</taxon>
        <taxon>Pseudomonadota</taxon>
        <taxon>Betaproteobacteria</taxon>
        <taxon>Candidatus Accumulibacter</taxon>
    </lineage>
</organism>
<dbReference type="Proteomes" id="UP000697998">
    <property type="component" value="Unassembled WGS sequence"/>
</dbReference>
<evidence type="ECO:0000313" key="1">
    <source>
        <dbReference type="EMBL" id="MBK7674532.1"/>
    </source>
</evidence>
<evidence type="ECO:0000313" key="2">
    <source>
        <dbReference type="Proteomes" id="UP000697998"/>
    </source>
</evidence>
<gene>
    <name evidence="1" type="ORF">IPJ27_07010</name>
</gene>
<protein>
    <recommendedName>
        <fullName evidence="3">Nitrogenase-associated protein</fullName>
    </recommendedName>
</protein>
<evidence type="ECO:0008006" key="3">
    <source>
        <dbReference type="Google" id="ProtNLM"/>
    </source>
</evidence>
<proteinExistence type="predicted"/>
<name>A0A935PXK0_9PROT</name>